<evidence type="ECO:0000313" key="3">
    <source>
        <dbReference type="EMBL" id="KGM52760.1"/>
    </source>
</evidence>
<dbReference type="eggNOG" id="COG3203">
    <property type="taxonomic scope" value="Bacteria"/>
</dbReference>
<keyword evidence="4" id="KW-1185">Reference proteome</keyword>
<evidence type="ECO:0000256" key="2">
    <source>
        <dbReference type="SAM" id="SignalP"/>
    </source>
</evidence>
<dbReference type="Pfam" id="PF19577">
    <property type="entry name" value="DcaP"/>
    <property type="match status" value="1"/>
</dbReference>
<proteinExistence type="predicted"/>
<dbReference type="SUPFAM" id="SSF56935">
    <property type="entry name" value="Porins"/>
    <property type="match status" value="1"/>
</dbReference>
<keyword evidence="2" id="KW-0732">Signal</keyword>
<reference evidence="3 4" key="1">
    <citation type="submission" date="2013-08" db="EMBL/GenBank/DDBJ databases">
        <title>Genome sequencing of Lysobacter.</title>
        <authorList>
            <person name="Zhang S."/>
            <person name="Wang G."/>
        </authorList>
    </citation>
    <scope>NUCLEOTIDE SEQUENCE [LARGE SCALE GENOMIC DNA]</scope>
    <source>
        <strain evidence="3 4">Ko07</strain>
    </source>
</reference>
<feature type="compositionally biased region" description="Pro residues" evidence="1">
    <location>
        <begin position="63"/>
        <end position="74"/>
    </location>
</feature>
<dbReference type="Proteomes" id="UP000030017">
    <property type="component" value="Unassembled WGS sequence"/>
</dbReference>
<organism evidence="3 4">
    <name type="scientific">Lysobacter concretionis Ko07 = DSM 16239</name>
    <dbReference type="NCBI Taxonomy" id="1122185"/>
    <lineage>
        <taxon>Bacteria</taxon>
        <taxon>Pseudomonadati</taxon>
        <taxon>Pseudomonadota</taxon>
        <taxon>Gammaproteobacteria</taxon>
        <taxon>Lysobacterales</taxon>
        <taxon>Lysobacteraceae</taxon>
        <taxon>Novilysobacter</taxon>
    </lineage>
</organism>
<dbReference type="AlphaFoldDB" id="A0A0A0ERC6"/>
<feature type="region of interest" description="Disordered" evidence="1">
    <location>
        <begin position="57"/>
        <end position="87"/>
    </location>
</feature>
<dbReference type="EMBL" id="AVPS01000001">
    <property type="protein sequence ID" value="KGM52760.1"/>
    <property type="molecule type" value="Genomic_DNA"/>
</dbReference>
<evidence type="ECO:0008006" key="5">
    <source>
        <dbReference type="Google" id="ProtNLM"/>
    </source>
</evidence>
<protein>
    <recommendedName>
        <fullName evidence="5">Porin</fullName>
    </recommendedName>
</protein>
<evidence type="ECO:0000256" key="1">
    <source>
        <dbReference type="SAM" id="MobiDB-lite"/>
    </source>
</evidence>
<dbReference type="STRING" id="1122185.N792_00480"/>
<feature type="chain" id="PRO_5001962432" description="Porin" evidence="2">
    <location>
        <begin position="29"/>
        <end position="444"/>
    </location>
</feature>
<accession>A0A0A0ERC6</accession>
<comment type="caution">
    <text evidence="3">The sequence shown here is derived from an EMBL/GenBank/DDBJ whole genome shotgun (WGS) entry which is preliminary data.</text>
</comment>
<gene>
    <name evidence="3" type="ORF">N792_00480</name>
</gene>
<feature type="signal peptide" evidence="2">
    <location>
        <begin position="1"/>
        <end position="28"/>
    </location>
</feature>
<name>A0A0A0ERC6_9GAMM</name>
<dbReference type="InterPro" id="IPR045748">
    <property type="entry name" value="DcaP"/>
</dbReference>
<sequence length="444" mass="47376">MQRRRRPLATAMLLALIAPGLAPGLALAQTDREQALEARVAELERVVEQLLARQPGTGIASTPAPPPAAAPPAAAPATITPQANPGTRFTVGGMVRVDAMATHTTDGDIAKSTAGRDFYVPGSIPVGGEGVDTYLDSHAKFSRLWFDASTELDSGDKLGARFEMDFFGGALGNTAATNTYGTTVRHAYLTWNRLLIGQTWSNFMDTAALIDSVDFVGPTDALVFVRQPQIRYTHGPFAVSLENPETTVQPAGGGARVITGDNSVPDLIARYTHKGDRGHFSVAGMARQLKYEPVAGSPDSTTGFAATVSGLVKLGERTDLRYQATGGEGFGRYIGLATVQQDAMADASGNLNALGGWAAYAGLRHMFSPALRGNVFYARSQWDNDTDLTGFGVTRRVHSAHANLIWSPVPKLDLGIEAIWGERTLESGTDGELIRLHTMARYTF</sequence>
<evidence type="ECO:0000313" key="4">
    <source>
        <dbReference type="Proteomes" id="UP000030017"/>
    </source>
</evidence>